<dbReference type="Proteomes" id="UP000002279">
    <property type="component" value="Chromosome 6"/>
</dbReference>
<dbReference type="RefSeq" id="XP_028923571.1">
    <property type="nucleotide sequence ID" value="XM_029067738.2"/>
</dbReference>
<dbReference type="PANTHER" id="PTHR11736">
    <property type="entry name" value="MELANOMA-ASSOCIATED ANTIGEN MAGE ANTIGEN"/>
    <property type="match status" value="1"/>
</dbReference>
<dbReference type="GeneID" id="100079565"/>
<dbReference type="InParanoid" id="F7CAS5"/>
<reference evidence="3" key="2">
    <citation type="submission" date="2025-08" db="UniProtKB">
        <authorList>
            <consortium name="Ensembl"/>
        </authorList>
    </citation>
    <scope>IDENTIFICATION</scope>
    <source>
        <strain evidence="3">Glennie</strain>
    </source>
</reference>
<dbReference type="Gene3D" id="1.10.10.1200">
    <property type="entry name" value="MAGE homology domain, winged helix WH1 motif"/>
    <property type="match status" value="1"/>
</dbReference>
<dbReference type="STRING" id="9258.ENSOANP00000025848"/>
<evidence type="ECO:0000259" key="2">
    <source>
        <dbReference type="PROSITE" id="PS50838"/>
    </source>
</evidence>
<dbReference type="HOGENOM" id="CLU_039582_2_0_1"/>
<dbReference type="OMA" id="KITYSWG"/>
<evidence type="ECO:0000313" key="3">
    <source>
        <dbReference type="Ensembl" id="ENSOANP00000025848.3"/>
    </source>
</evidence>
<organism evidence="3 4">
    <name type="scientific">Ornithorhynchus anatinus</name>
    <name type="common">Duckbill platypus</name>
    <dbReference type="NCBI Taxonomy" id="9258"/>
    <lineage>
        <taxon>Eukaryota</taxon>
        <taxon>Metazoa</taxon>
        <taxon>Chordata</taxon>
        <taxon>Craniata</taxon>
        <taxon>Vertebrata</taxon>
        <taxon>Euteleostomi</taxon>
        <taxon>Mammalia</taxon>
        <taxon>Monotremata</taxon>
        <taxon>Ornithorhynchidae</taxon>
        <taxon>Ornithorhynchus</taxon>
    </lineage>
</organism>
<dbReference type="InterPro" id="IPR002190">
    <property type="entry name" value="MHD_dom"/>
</dbReference>
<dbReference type="Bgee" id="ENSOANG00000020339">
    <property type="expression patterns" value="Expressed in heart and 8 other cell types or tissues"/>
</dbReference>
<protein>
    <recommendedName>
        <fullName evidence="2">MAGE domain-containing protein</fullName>
    </recommendedName>
</protein>
<dbReference type="FunFam" id="1.10.10.1210:FF:000001">
    <property type="entry name" value="melanoma-associated antigen D1"/>
    <property type="match status" value="1"/>
</dbReference>
<reference evidence="3" key="3">
    <citation type="submission" date="2025-09" db="UniProtKB">
        <authorList>
            <consortium name="Ensembl"/>
        </authorList>
    </citation>
    <scope>IDENTIFICATION</scope>
    <source>
        <strain evidence="3">Glennie</strain>
    </source>
</reference>
<dbReference type="Ensembl" id="ENSOANT00000029652.3">
    <property type="protein sequence ID" value="ENSOANP00000025848.3"/>
    <property type="gene ID" value="ENSOANG00000020339.3"/>
</dbReference>
<dbReference type="GO" id="GO:0005634">
    <property type="term" value="C:nucleus"/>
    <property type="evidence" value="ECO:0000318"/>
    <property type="project" value="GO_Central"/>
</dbReference>
<dbReference type="RefSeq" id="XP_028923574.1">
    <property type="nucleotide sequence ID" value="XM_029067741.2"/>
</dbReference>
<keyword evidence="4" id="KW-1185">Reference proteome</keyword>
<dbReference type="InterPro" id="IPR041898">
    <property type="entry name" value="MAGE_WH1"/>
</dbReference>
<feature type="region of interest" description="Disordered" evidence="1">
    <location>
        <begin position="1"/>
        <end position="46"/>
    </location>
</feature>
<name>F7CAS5_ORNAN</name>
<sequence length="266" mass="30687">MSQKKKMKRRPGTQSELHQSQGEDMDVEEDQCPTQTQTASQMRPNLEKPSMAQVDQKVNELVQYLLVKDQKKLPIKRADILRNVIKEYKGVSSEIVKGAGQVLEKVFGLHLKEIDQKNHVYIIVNMLERLEGDNMRVDDNTAKMGLLMVILSLIFMKGSATNESVIWETLRKLRVDTRERHEVFGDVKKLVTEEFVRQKYLEYNRIPHTEPVEFEFQWGARATKETTKMQVLNFVAKIQKKDPKSWTVQYSQATEGASASGAPLRH</sequence>
<dbReference type="Pfam" id="PF01454">
    <property type="entry name" value="MAGE"/>
    <property type="match status" value="1"/>
</dbReference>
<gene>
    <name evidence="3" type="primary">LOC100079565</name>
</gene>
<feature type="compositionally biased region" description="Polar residues" evidence="1">
    <location>
        <begin position="12"/>
        <end position="22"/>
    </location>
</feature>
<feature type="compositionally biased region" description="Basic residues" evidence="1">
    <location>
        <begin position="1"/>
        <end position="11"/>
    </location>
</feature>
<dbReference type="SMART" id="SM01373">
    <property type="entry name" value="MAGE"/>
    <property type="match status" value="1"/>
</dbReference>
<reference evidence="3 4" key="1">
    <citation type="journal article" date="2008" name="Nature">
        <title>Genome analysis of the platypus reveals unique signatures of evolution.</title>
        <authorList>
            <person name="Warren W.C."/>
            <person name="Hillier L.W."/>
            <person name="Marshall Graves J.A."/>
            <person name="Birney E."/>
            <person name="Ponting C.P."/>
            <person name="Grutzner F."/>
            <person name="Belov K."/>
            <person name="Miller W."/>
            <person name="Clarke L."/>
            <person name="Chinwalla A.T."/>
            <person name="Yang S.P."/>
            <person name="Heger A."/>
            <person name="Locke D.P."/>
            <person name="Miethke P."/>
            <person name="Waters P.D."/>
            <person name="Veyrunes F."/>
            <person name="Fulton L."/>
            <person name="Fulton B."/>
            <person name="Graves T."/>
            <person name="Wallis J."/>
            <person name="Puente X.S."/>
            <person name="Lopez-Otin C."/>
            <person name="Ordonez G.R."/>
            <person name="Eichler E.E."/>
            <person name="Chen L."/>
            <person name="Cheng Z."/>
            <person name="Deakin J.E."/>
            <person name="Alsop A."/>
            <person name="Thompson K."/>
            <person name="Kirby P."/>
            <person name="Papenfuss A.T."/>
            <person name="Wakefield M.J."/>
            <person name="Olender T."/>
            <person name="Lancet D."/>
            <person name="Huttley G.A."/>
            <person name="Smit A.F."/>
            <person name="Pask A."/>
            <person name="Temple-Smith P."/>
            <person name="Batzer M.A."/>
            <person name="Walker J.A."/>
            <person name="Konkel M.K."/>
            <person name="Harris R.S."/>
            <person name="Whittington C.M."/>
            <person name="Wong E.S."/>
            <person name="Gemmell N.J."/>
            <person name="Buschiazzo E."/>
            <person name="Vargas Jentzsch I.M."/>
            <person name="Merkel A."/>
            <person name="Schmitz J."/>
            <person name="Zemann A."/>
            <person name="Churakov G."/>
            <person name="Kriegs J.O."/>
            <person name="Brosius J."/>
            <person name="Murchison E.P."/>
            <person name="Sachidanandam R."/>
            <person name="Smith C."/>
            <person name="Hannon G.J."/>
            <person name="Tsend-Ayush E."/>
            <person name="McMillan D."/>
            <person name="Attenborough R."/>
            <person name="Rens W."/>
            <person name="Ferguson-Smith M."/>
            <person name="Lefevre C.M."/>
            <person name="Sharp J.A."/>
            <person name="Nicholas K.R."/>
            <person name="Ray D.A."/>
            <person name="Kube M."/>
            <person name="Reinhardt R."/>
            <person name="Pringle T.H."/>
            <person name="Taylor J."/>
            <person name="Jones R.C."/>
            <person name="Nixon B."/>
            <person name="Dacheux J.L."/>
            <person name="Niwa H."/>
            <person name="Sekita Y."/>
            <person name="Huang X."/>
            <person name="Stark A."/>
            <person name="Kheradpour P."/>
            <person name="Kellis M."/>
            <person name="Flicek P."/>
            <person name="Chen Y."/>
            <person name="Webber C."/>
            <person name="Hardison R."/>
            <person name="Nelson J."/>
            <person name="Hallsworth-Pepin K."/>
            <person name="Delehaunty K."/>
            <person name="Markovic C."/>
            <person name="Minx P."/>
            <person name="Feng Y."/>
            <person name="Kremitzki C."/>
            <person name="Mitreva M."/>
            <person name="Glasscock J."/>
            <person name="Wylie T."/>
            <person name="Wohldmann P."/>
            <person name="Thiru P."/>
            <person name="Nhan M.N."/>
            <person name="Pohl C.S."/>
            <person name="Smith S.M."/>
            <person name="Hou S."/>
            <person name="Nefedov M."/>
            <person name="de Jong P.J."/>
            <person name="Renfree M.B."/>
            <person name="Mardis E.R."/>
            <person name="Wilson R.K."/>
        </authorList>
    </citation>
    <scope>NUCLEOTIDE SEQUENCE [LARGE SCALE GENOMIC DNA]</scope>
    <source>
        <strain evidence="3 4">Glennie</strain>
    </source>
</reference>
<dbReference type="FunCoup" id="F7CAS5">
    <property type="interactions" value="1867"/>
</dbReference>
<dbReference type="InterPro" id="IPR037445">
    <property type="entry name" value="MAGE"/>
</dbReference>
<feature type="domain" description="MAGE" evidence="2">
    <location>
        <begin position="54"/>
        <end position="253"/>
    </location>
</feature>
<evidence type="ECO:0000256" key="1">
    <source>
        <dbReference type="SAM" id="MobiDB-lite"/>
    </source>
</evidence>
<dbReference type="GeneTree" id="ENSGT00940000164454"/>
<dbReference type="eggNOG" id="KOG4562">
    <property type="taxonomic scope" value="Eukaryota"/>
</dbReference>
<dbReference type="AlphaFoldDB" id="F7CAS5"/>
<dbReference type="Gene3D" id="1.10.10.1210">
    <property type="entry name" value="MAGE homology domain, winged helix WH2 motif"/>
    <property type="match status" value="1"/>
</dbReference>
<dbReference type="InterPro" id="IPR041899">
    <property type="entry name" value="MAGE_WH2"/>
</dbReference>
<accession>F7CAS5</accession>
<proteinExistence type="predicted"/>
<evidence type="ECO:0000313" key="4">
    <source>
        <dbReference type="Proteomes" id="UP000002279"/>
    </source>
</evidence>
<dbReference type="PROSITE" id="PS50838">
    <property type="entry name" value="MAGE"/>
    <property type="match status" value="1"/>
</dbReference>
<feature type="compositionally biased region" description="Polar residues" evidence="1">
    <location>
        <begin position="32"/>
        <end position="43"/>
    </location>
</feature>
<dbReference type="PANTHER" id="PTHR11736:SF14">
    <property type="entry name" value="NSE3 HOMOLOG, SMC5-SMC6 COMPLEX COMPONENT"/>
    <property type="match status" value="1"/>
</dbReference>